<sequence>MEQAQYNVAWPPVGTAPQGTVRWGEVGAARPAGIPPGAPAVPLRHTPARTNRRSVAEPPDDQTRQTISAHVEGCFPGVQCWWGLYTRRWWAYVPTTQGDHLLEAVTPDALFWQVVELVRRARTSSWAANR</sequence>
<organism evidence="2 3">
    <name type="scientific">Actinomadura keratinilytica</name>
    <dbReference type="NCBI Taxonomy" id="547461"/>
    <lineage>
        <taxon>Bacteria</taxon>
        <taxon>Bacillati</taxon>
        <taxon>Actinomycetota</taxon>
        <taxon>Actinomycetes</taxon>
        <taxon>Streptosporangiales</taxon>
        <taxon>Thermomonosporaceae</taxon>
        <taxon>Actinomadura</taxon>
    </lineage>
</organism>
<reference evidence="3" key="1">
    <citation type="journal article" date="2019" name="Int. J. Syst. Evol. Microbiol.">
        <title>The Global Catalogue of Microorganisms (GCM) 10K type strain sequencing project: providing services to taxonomists for standard genome sequencing and annotation.</title>
        <authorList>
            <consortium name="The Broad Institute Genomics Platform"/>
            <consortium name="The Broad Institute Genome Sequencing Center for Infectious Disease"/>
            <person name="Wu L."/>
            <person name="Ma J."/>
        </authorList>
    </citation>
    <scope>NUCLEOTIDE SEQUENCE [LARGE SCALE GENOMIC DNA]</scope>
    <source>
        <strain evidence="3">JCM 17316</strain>
    </source>
</reference>
<keyword evidence="3" id="KW-1185">Reference proteome</keyword>
<proteinExistence type="predicted"/>
<protein>
    <submittedName>
        <fullName evidence="2">Uncharacterized protein</fullName>
    </submittedName>
</protein>
<name>A0ABP7YMZ0_9ACTN</name>
<accession>A0ABP7YMZ0</accession>
<evidence type="ECO:0000313" key="2">
    <source>
        <dbReference type="EMBL" id="GAA4138135.1"/>
    </source>
</evidence>
<comment type="caution">
    <text evidence="2">The sequence shown here is derived from an EMBL/GenBank/DDBJ whole genome shotgun (WGS) entry which is preliminary data.</text>
</comment>
<evidence type="ECO:0000313" key="3">
    <source>
        <dbReference type="Proteomes" id="UP001500266"/>
    </source>
</evidence>
<gene>
    <name evidence="2" type="ORF">GCM10022416_23270</name>
</gene>
<evidence type="ECO:0000256" key="1">
    <source>
        <dbReference type="SAM" id="MobiDB-lite"/>
    </source>
</evidence>
<feature type="region of interest" description="Disordered" evidence="1">
    <location>
        <begin position="28"/>
        <end position="64"/>
    </location>
</feature>
<dbReference type="Proteomes" id="UP001500266">
    <property type="component" value="Unassembled WGS sequence"/>
</dbReference>
<dbReference type="EMBL" id="BAABDO010000025">
    <property type="protein sequence ID" value="GAA4138135.1"/>
    <property type="molecule type" value="Genomic_DNA"/>
</dbReference>